<keyword evidence="2" id="KW-0378">Hydrolase</keyword>
<reference evidence="2" key="2">
    <citation type="submission" date="2020-09" db="EMBL/GenBank/DDBJ databases">
        <authorList>
            <person name="Sun Q."/>
            <person name="Kim S."/>
        </authorList>
    </citation>
    <scope>NUCLEOTIDE SEQUENCE</scope>
    <source>
        <strain evidence="2">KCTC 23714</strain>
    </source>
</reference>
<name>A0A918IQR3_9RHOB</name>
<accession>A0A918IQR3</accession>
<feature type="domain" description="YgjP-like metallopeptidase" evidence="1">
    <location>
        <begin position="26"/>
        <end position="220"/>
    </location>
</feature>
<keyword evidence="2" id="KW-0482">Metalloprotease</keyword>
<dbReference type="InterPro" id="IPR053136">
    <property type="entry name" value="UTP_pyrophosphatase-like"/>
</dbReference>
<dbReference type="InterPro" id="IPR002725">
    <property type="entry name" value="YgjP-like_metallopeptidase"/>
</dbReference>
<protein>
    <submittedName>
        <fullName evidence="2">Zinc metalloprotease</fullName>
    </submittedName>
</protein>
<evidence type="ECO:0000313" key="2">
    <source>
        <dbReference type="EMBL" id="GGW27363.1"/>
    </source>
</evidence>
<evidence type="ECO:0000259" key="1">
    <source>
        <dbReference type="Pfam" id="PF01863"/>
    </source>
</evidence>
<keyword evidence="2" id="KW-0645">Protease</keyword>
<evidence type="ECO:0000313" key="3">
    <source>
        <dbReference type="Proteomes" id="UP000628984"/>
    </source>
</evidence>
<keyword evidence="3" id="KW-1185">Reference proteome</keyword>
<reference evidence="2" key="1">
    <citation type="journal article" date="2014" name="Int. J. Syst. Evol. Microbiol.">
        <title>Complete genome sequence of Corynebacterium casei LMG S-19264T (=DSM 44701T), isolated from a smear-ripened cheese.</title>
        <authorList>
            <consortium name="US DOE Joint Genome Institute (JGI-PGF)"/>
            <person name="Walter F."/>
            <person name="Albersmeier A."/>
            <person name="Kalinowski J."/>
            <person name="Ruckert C."/>
        </authorList>
    </citation>
    <scope>NUCLEOTIDE SEQUENCE</scope>
    <source>
        <strain evidence="2">KCTC 23714</strain>
    </source>
</reference>
<sequence>MPLLPPTDPSHPPIEITLRRSARTRRFSLRVSRLDGRVTLSLPLRAREAEALAFVRAQEDWLRRALAAVPQGQPLGFGALLPYEGRMIRLEPATGRVLRLTDESLQVPGGSAQLPARVGAFLKARARDRLAQASDRYSRQIGRGYRSLTLRDTRSRWGSCTHDGRLMYSWRLIMAPPAVLDYVCAHEVAHLAQMNHSPAFWEEVRRLMPGYEAHRRWLKTEGNRLHAIRFDSPGTDPS</sequence>
<dbReference type="Proteomes" id="UP000628984">
    <property type="component" value="Unassembled WGS sequence"/>
</dbReference>
<dbReference type="PANTHER" id="PTHR30399">
    <property type="entry name" value="UNCHARACTERIZED PROTEIN YGJP"/>
    <property type="match status" value="1"/>
</dbReference>
<proteinExistence type="predicted"/>
<dbReference type="RefSeq" id="WP_189633212.1">
    <property type="nucleotide sequence ID" value="NZ_BMYQ01000003.1"/>
</dbReference>
<dbReference type="PANTHER" id="PTHR30399:SF1">
    <property type="entry name" value="UTP PYROPHOSPHATASE"/>
    <property type="match status" value="1"/>
</dbReference>
<comment type="caution">
    <text evidence="2">The sequence shown here is derived from an EMBL/GenBank/DDBJ whole genome shotgun (WGS) entry which is preliminary data.</text>
</comment>
<dbReference type="Gene3D" id="3.30.2010.10">
    <property type="entry name" value="Metalloproteases ('zincins'), catalytic domain"/>
    <property type="match status" value="1"/>
</dbReference>
<gene>
    <name evidence="2" type="ORF">GCM10011452_14800</name>
</gene>
<dbReference type="EMBL" id="BMYQ01000003">
    <property type="protein sequence ID" value="GGW27363.1"/>
    <property type="molecule type" value="Genomic_DNA"/>
</dbReference>
<dbReference type="CDD" id="cd07344">
    <property type="entry name" value="M48_yhfN_like"/>
    <property type="match status" value="1"/>
</dbReference>
<dbReference type="GO" id="GO:0008237">
    <property type="term" value="F:metallopeptidase activity"/>
    <property type="evidence" value="ECO:0007669"/>
    <property type="project" value="UniProtKB-KW"/>
</dbReference>
<dbReference type="Pfam" id="PF01863">
    <property type="entry name" value="YgjP-like"/>
    <property type="match status" value="1"/>
</dbReference>
<dbReference type="AlphaFoldDB" id="A0A918IQR3"/>
<organism evidence="2 3">
    <name type="scientific">Gemmobacter lanyuensis</name>
    <dbReference type="NCBI Taxonomy" id="1054497"/>
    <lineage>
        <taxon>Bacteria</taxon>
        <taxon>Pseudomonadati</taxon>
        <taxon>Pseudomonadota</taxon>
        <taxon>Alphaproteobacteria</taxon>
        <taxon>Rhodobacterales</taxon>
        <taxon>Paracoccaceae</taxon>
        <taxon>Gemmobacter</taxon>
    </lineage>
</organism>